<dbReference type="Proteomes" id="UP001195422">
    <property type="component" value="Unassembled WGS sequence"/>
</dbReference>
<protein>
    <submittedName>
        <fullName evidence="2">Uncharacterized protein</fullName>
    </submittedName>
</protein>
<evidence type="ECO:0000313" key="2">
    <source>
        <dbReference type="EMBL" id="MBP2399683.1"/>
    </source>
</evidence>
<accession>A0ABS4XT37</accession>
<name>A0ABS4XT37_GLUPR</name>
<proteinExistence type="predicted"/>
<evidence type="ECO:0000313" key="3">
    <source>
        <dbReference type="Proteomes" id="UP001195422"/>
    </source>
</evidence>
<comment type="caution">
    <text evidence="2">The sequence shown here is derived from an EMBL/GenBank/DDBJ whole genome shotgun (WGS) entry which is preliminary data.</text>
</comment>
<dbReference type="RefSeq" id="WP_188948269.1">
    <property type="nucleotide sequence ID" value="NZ_BMPH01000006.1"/>
</dbReference>
<reference evidence="2 3" key="1">
    <citation type="submission" date="2021-03" db="EMBL/GenBank/DDBJ databases">
        <title>Sequencing the genomes of 1000 actinobacteria strains.</title>
        <authorList>
            <person name="Klenk H.-P."/>
        </authorList>
    </citation>
    <scope>NUCLEOTIDE SEQUENCE [LARGE SCALE GENOMIC DNA]</scope>
    <source>
        <strain evidence="2 3">DSM 20168</strain>
    </source>
</reference>
<gene>
    <name evidence="2" type="ORF">JOF39_002764</name>
</gene>
<organism evidence="2 3">
    <name type="scientific">Glutamicibacter protophormiae</name>
    <name type="common">Brevibacterium protophormiae</name>
    <dbReference type="NCBI Taxonomy" id="37930"/>
    <lineage>
        <taxon>Bacteria</taxon>
        <taxon>Bacillati</taxon>
        <taxon>Actinomycetota</taxon>
        <taxon>Actinomycetes</taxon>
        <taxon>Micrococcales</taxon>
        <taxon>Micrococcaceae</taxon>
        <taxon>Glutamicibacter</taxon>
    </lineage>
</organism>
<evidence type="ECO:0000256" key="1">
    <source>
        <dbReference type="SAM" id="MobiDB-lite"/>
    </source>
</evidence>
<feature type="region of interest" description="Disordered" evidence="1">
    <location>
        <begin position="39"/>
        <end position="60"/>
    </location>
</feature>
<sequence length="60" mass="6377">MRREHVVGVGEEHVVGARGIQPRLRGWPGQAVEQLLQTGHGVDNGHDDADAGAAWNSNAP</sequence>
<keyword evidence="3" id="KW-1185">Reference proteome</keyword>
<dbReference type="EMBL" id="JAGIOJ010000001">
    <property type="protein sequence ID" value="MBP2399683.1"/>
    <property type="molecule type" value="Genomic_DNA"/>
</dbReference>